<feature type="domain" description="SnoaL-like" evidence="1">
    <location>
        <begin position="19"/>
        <end position="121"/>
    </location>
</feature>
<evidence type="ECO:0000313" key="2">
    <source>
        <dbReference type="EMBL" id="TCP56166.1"/>
    </source>
</evidence>
<evidence type="ECO:0000313" key="3">
    <source>
        <dbReference type="Proteomes" id="UP000294911"/>
    </source>
</evidence>
<name>A0A4V6NRF6_9PSEU</name>
<accession>A0A4V6NRF6</accession>
<dbReference type="AlphaFoldDB" id="A0A4V6NRF6"/>
<dbReference type="OrthoDB" id="3681559at2"/>
<dbReference type="InterPro" id="IPR032710">
    <property type="entry name" value="NTF2-like_dom_sf"/>
</dbReference>
<sequence>MTDVLSDETVRVLDWAKQLFLAKDLAAFAEMFAEDGTHELPFAPPGVPAFLRGKANIRRYLTSITATPLRLTGFGEMSVHRTSDPEVVIAEYSGHGVVVSTGKPYTMPYVQVIRVHNGEIAMWRDYWSPLAGFRALGLRGTVSVLTRRIIDSVRRRIRR</sequence>
<reference evidence="2 3" key="1">
    <citation type="submission" date="2019-03" db="EMBL/GenBank/DDBJ databases">
        <title>Genomic Encyclopedia of Type Strains, Phase IV (KMG-IV): sequencing the most valuable type-strain genomes for metagenomic binning, comparative biology and taxonomic classification.</title>
        <authorList>
            <person name="Goeker M."/>
        </authorList>
    </citation>
    <scope>NUCLEOTIDE SEQUENCE [LARGE SCALE GENOMIC DNA]</scope>
    <source>
        <strain evidence="2 3">DSM 45765</strain>
    </source>
</reference>
<protein>
    <recommendedName>
        <fullName evidence="1">SnoaL-like domain-containing protein</fullName>
    </recommendedName>
</protein>
<dbReference type="EMBL" id="SLXQ01000001">
    <property type="protein sequence ID" value="TCP56166.1"/>
    <property type="molecule type" value="Genomic_DNA"/>
</dbReference>
<dbReference type="SUPFAM" id="SSF54427">
    <property type="entry name" value="NTF2-like"/>
    <property type="match status" value="1"/>
</dbReference>
<gene>
    <name evidence="2" type="ORF">EV191_101106</name>
</gene>
<comment type="caution">
    <text evidence="2">The sequence shown here is derived from an EMBL/GenBank/DDBJ whole genome shotgun (WGS) entry which is preliminary data.</text>
</comment>
<evidence type="ECO:0000259" key="1">
    <source>
        <dbReference type="Pfam" id="PF12680"/>
    </source>
</evidence>
<dbReference type="RefSeq" id="WP_132874813.1">
    <property type="nucleotide sequence ID" value="NZ_SLXQ01000001.1"/>
</dbReference>
<dbReference type="InterPro" id="IPR037401">
    <property type="entry name" value="SnoaL-like"/>
</dbReference>
<organism evidence="2 3">
    <name type="scientific">Tamaricihabitans halophyticus</name>
    <dbReference type="NCBI Taxonomy" id="1262583"/>
    <lineage>
        <taxon>Bacteria</taxon>
        <taxon>Bacillati</taxon>
        <taxon>Actinomycetota</taxon>
        <taxon>Actinomycetes</taxon>
        <taxon>Pseudonocardiales</taxon>
        <taxon>Pseudonocardiaceae</taxon>
        <taxon>Tamaricihabitans</taxon>
    </lineage>
</organism>
<dbReference type="Gene3D" id="3.10.450.50">
    <property type="match status" value="1"/>
</dbReference>
<proteinExistence type="predicted"/>
<dbReference type="Pfam" id="PF12680">
    <property type="entry name" value="SnoaL_2"/>
    <property type="match status" value="1"/>
</dbReference>
<dbReference type="Proteomes" id="UP000294911">
    <property type="component" value="Unassembled WGS sequence"/>
</dbReference>
<keyword evidence="3" id="KW-1185">Reference proteome</keyword>